<sequence>MNPNKFDEEIALIASRFDDIFWTDIQLRSAVLPALPATAMLHAGPPLTGVIPAAIRQAALEAILFEGWAENHEAAAQLLAQGKVTLLPAQDHGVVTPLAQVVSASMPLFVVTRQGTTRYAPMVEGTPPALRFGKPGTASRTQLQLLAQFGQHVLQPILARRPVALSRSIHHALAGGEECHALTARANVALVKQLDGLKPQDRQVILSNPGFVLPLLMAVCAVRLEQSGHIVAAGGNGLVFGYRLRESNEWQAIPATPPQGTRFSGHENTIALGAIGDSAVIDFCGLGAQALAFVPTLANDWKEFLPLDLHVHRTQLLNEHSGMVDLKNILSRDCAPMVNLAILDKTAEAGLIGRGVFTVPTQLFADPQEQLKDVLIS</sequence>
<name>A0ABW2IBG4_9BURK</name>
<evidence type="ECO:0000313" key="2">
    <source>
        <dbReference type="Proteomes" id="UP001596542"/>
    </source>
</evidence>
<dbReference type="Proteomes" id="UP001596542">
    <property type="component" value="Unassembled WGS sequence"/>
</dbReference>
<dbReference type="InterPro" id="IPR009499">
    <property type="entry name" value="AllG-like"/>
</dbReference>
<gene>
    <name evidence="1" type="ORF">ACFQPC_09595</name>
</gene>
<dbReference type="RefSeq" id="WP_382271637.1">
    <property type="nucleotide sequence ID" value="NZ_JBHTBU010000001.1"/>
</dbReference>
<accession>A0ABW2IBG4</accession>
<dbReference type="Pfam" id="PF06545">
    <property type="entry name" value="AllG"/>
    <property type="match status" value="1"/>
</dbReference>
<organism evidence="1 2">
    <name type="scientific">Herminiimonas glaciei</name>
    <dbReference type="NCBI Taxonomy" id="523788"/>
    <lineage>
        <taxon>Bacteria</taxon>
        <taxon>Pseudomonadati</taxon>
        <taxon>Pseudomonadota</taxon>
        <taxon>Betaproteobacteria</taxon>
        <taxon>Burkholderiales</taxon>
        <taxon>Oxalobacteraceae</taxon>
        <taxon>Herminiimonas</taxon>
    </lineage>
</organism>
<dbReference type="Gene3D" id="3.90.1700.10">
    <property type="entry name" value="v583 domain like"/>
    <property type="match status" value="1"/>
</dbReference>
<comment type="caution">
    <text evidence="1">The sequence shown here is derived from an EMBL/GenBank/DDBJ whole genome shotgun (WGS) entry which is preliminary data.</text>
</comment>
<dbReference type="EMBL" id="JBHTBU010000001">
    <property type="protein sequence ID" value="MFC7288287.1"/>
    <property type="molecule type" value="Genomic_DNA"/>
</dbReference>
<proteinExistence type="predicted"/>
<reference evidence="2" key="1">
    <citation type="journal article" date="2019" name="Int. J. Syst. Evol. Microbiol.">
        <title>The Global Catalogue of Microorganisms (GCM) 10K type strain sequencing project: providing services to taxonomists for standard genome sequencing and annotation.</title>
        <authorList>
            <consortium name="The Broad Institute Genomics Platform"/>
            <consortium name="The Broad Institute Genome Sequencing Center for Infectious Disease"/>
            <person name="Wu L."/>
            <person name="Ma J."/>
        </authorList>
    </citation>
    <scope>NUCLEOTIDE SEQUENCE [LARGE SCALE GENOMIC DNA]</scope>
    <source>
        <strain evidence="2">KACC 12508</strain>
    </source>
</reference>
<dbReference type="InterPro" id="IPR024033">
    <property type="entry name" value="OXTCase_su_AllG_h-dom"/>
</dbReference>
<dbReference type="Gene3D" id="1.10.10.660">
    <property type="entry name" value="conserved protein of unknown function from Enterococcus faecalis V583"/>
    <property type="match status" value="1"/>
</dbReference>
<protein>
    <submittedName>
        <fullName evidence="1">DUF1116 domain-containing protein</fullName>
    </submittedName>
</protein>
<evidence type="ECO:0000313" key="1">
    <source>
        <dbReference type="EMBL" id="MFC7288287.1"/>
    </source>
</evidence>
<dbReference type="Gene3D" id="3.90.1710.10">
    <property type="entry name" value="Enterococcus faecalis V583 domain"/>
    <property type="match status" value="1"/>
</dbReference>
<keyword evidence="2" id="KW-1185">Reference proteome</keyword>